<dbReference type="PROSITE" id="PS50096">
    <property type="entry name" value="IQ"/>
    <property type="match status" value="1"/>
</dbReference>
<comment type="pathway">
    <text evidence="2">Protein modification; protein ubiquitination.</text>
</comment>
<dbReference type="InterPro" id="IPR035983">
    <property type="entry name" value="Hect_E3_ubiquitin_ligase"/>
</dbReference>
<dbReference type="InterPro" id="IPR044611">
    <property type="entry name" value="E3A/B/C-like"/>
</dbReference>
<evidence type="ECO:0000313" key="17">
    <source>
        <dbReference type="Proteomes" id="UP001187315"/>
    </source>
</evidence>
<dbReference type="FunFam" id="3.90.1750.10:FF:000014">
    <property type="entry name" value="Putative Ubiquitin-protein ligase E3C"/>
    <property type="match status" value="1"/>
</dbReference>
<comment type="catalytic activity">
    <reaction evidence="1">
        <text>S-ubiquitinyl-[E2 ubiquitin-conjugating enzyme]-L-cysteine + [acceptor protein]-L-lysine = [E2 ubiquitin-conjugating enzyme]-L-cysteine + N(6)-ubiquitinyl-[acceptor protein]-L-lysine.</text>
        <dbReference type="EC" id="2.3.2.26"/>
    </reaction>
</comment>
<evidence type="ECO:0000256" key="10">
    <source>
        <dbReference type="ARBA" id="ARBA00067506"/>
    </source>
</evidence>
<accession>A0AA88NSJ8</accession>
<keyword evidence="17" id="KW-1185">Reference proteome</keyword>
<dbReference type="GO" id="GO:0061630">
    <property type="term" value="F:ubiquitin protein ligase activity"/>
    <property type="evidence" value="ECO:0007669"/>
    <property type="project" value="UniProtKB-EC"/>
</dbReference>
<feature type="domain" description="HECT" evidence="15">
    <location>
        <begin position="781"/>
        <end position="1120"/>
    </location>
</feature>
<proteinExistence type="inferred from homology"/>
<dbReference type="GO" id="GO:0006511">
    <property type="term" value="P:ubiquitin-dependent protein catabolic process"/>
    <property type="evidence" value="ECO:0007669"/>
    <property type="project" value="TreeGrafter"/>
</dbReference>
<keyword evidence="6 13" id="KW-0833">Ubl conjugation pathway</keyword>
<evidence type="ECO:0000259" key="15">
    <source>
        <dbReference type="PROSITE" id="PS50237"/>
    </source>
</evidence>
<evidence type="ECO:0000256" key="11">
    <source>
        <dbReference type="ARBA" id="ARBA00077269"/>
    </source>
</evidence>
<reference evidence="16" key="1">
    <citation type="submission" date="2023-08" db="EMBL/GenBank/DDBJ databases">
        <title>Pelteobagrus vachellii genome.</title>
        <authorList>
            <person name="Liu H."/>
        </authorList>
    </citation>
    <scope>NUCLEOTIDE SEQUENCE</scope>
    <source>
        <strain evidence="16">PRFRI_2022a</strain>
        <tissue evidence="16">Muscle</tissue>
    </source>
</reference>
<dbReference type="SUPFAM" id="SSF56204">
    <property type="entry name" value="Hect, E3 ligase catalytic domain"/>
    <property type="match status" value="1"/>
</dbReference>
<keyword evidence="4" id="KW-1017">Isopeptide bond</keyword>
<dbReference type="Proteomes" id="UP001187315">
    <property type="component" value="Unassembled WGS sequence"/>
</dbReference>
<dbReference type="AlphaFoldDB" id="A0AA88NSJ8"/>
<evidence type="ECO:0000256" key="6">
    <source>
        <dbReference type="ARBA" id="ARBA00022786"/>
    </source>
</evidence>
<evidence type="ECO:0000256" key="7">
    <source>
        <dbReference type="ARBA" id="ARBA00022843"/>
    </source>
</evidence>
<evidence type="ECO:0000256" key="3">
    <source>
        <dbReference type="ARBA" id="ARBA00012485"/>
    </source>
</evidence>
<dbReference type="PROSITE" id="PS50237">
    <property type="entry name" value="HECT"/>
    <property type="match status" value="1"/>
</dbReference>
<evidence type="ECO:0000313" key="16">
    <source>
        <dbReference type="EMBL" id="KAK2863771.1"/>
    </source>
</evidence>
<dbReference type="FunFam" id="3.30.2160.10:FF:000002">
    <property type="entry name" value="Putative Ubiquitin-protein ligase E3C"/>
    <property type="match status" value="1"/>
</dbReference>
<dbReference type="EMBL" id="JAVHJS010000003">
    <property type="protein sequence ID" value="KAK2863771.1"/>
    <property type="molecule type" value="Genomic_DNA"/>
</dbReference>
<evidence type="ECO:0000256" key="8">
    <source>
        <dbReference type="ARBA" id="ARBA00061050"/>
    </source>
</evidence>
<evidence type="ECO:0000256" key="2">
    <source>
        <dbReference type="ARBA" id="ARBA00004906"/>
    </source>
</evidence>
<dbReference type="GO" id="GO:0000209">
    <property type="term" value="P:protein polyubiquitination"/>
    <property type="evidence" value="ECO:0007669"/>
    <property type="project" value="InterPro"/>
</dbReference>
<feature type="region of interest" description="Disordered" evidence="14">
    <location>
        <begin position="13"/>
        <end position="41"/>
    </location>
</feature>
<dbReference type="Gene3D" id="3.90.1750.10">
    <property type="entry name" value="Hect, E3 ligase catalytic domains"/>
    <property type="match status" value="1"/>
</dbReference>
<dbReference type="Pfam" id="PF00632">
    <property type="entry name" value="HECT"/>
    <property type="match status" value="1"/>
</dbReference>
<comment type="similarity">
    <text evidence="8">Belongs to the UBE3C family.</text>
</comment>
<organism evidence="16 17">
    <name type="scientific">Tachysurus vachellii</name>
    <name type="common">Darkbarbel catfish</name>
    <name type="synonym">Pelteobagrus vachellii</name>
    <dbReference type="NCBI Taxonomy" id="175792"/>
    <lineage>
        <taxon>Eukaryota</taxon>
        <taxon>Metazoa</taxon>
        <taxon>Chordata</taxon>
        <taxon>Craniata</taxon>
        <taxon>Vertebrata</taxon>
        <taxon>Euteleostomi</taxon>
        <taxon>Actinopterygii</taxon>
        <taxon>Neopterygii</taxon>
        <taxon>Teleostei</taxon>
        <taxon>Ostariophysi</taxon>
        <taxon>Siluriformes</taxon>
        <taxon>Bagridae</taxon>
        <taxon>Tachysurus</taxon>
    </lineage>
</organism>
<evidence type="ECO:0000256" key="14">
    <source>
        <dbReference type="SAM" id="MobiDB-lite"/>
    </source>
</evidence>
<protein>
    <recommendedName>
        <fullName evidence="10">Ubiquitin-protein ligase E3C</fullName>
        <ecNumber evidence="3">2.3.2.26</ecNumber>
    </recommendedName>
    <alternativeName>
        <fullName evidence="11">HECT-type ubiquitin transferase E3C</fullName>
    </alternativeName>
    <alternativeName>
        <fullName evidence="12">RTA-associated ubiquitin ligase</fullName>
    </alternativeName>
</protein>
<sequence length="1120" mass="128840">MFSFEADLKRTPKVSLGGASKKEQKVSLLHRAQEERRKREDGRKRLKNAIIIQSYIRGLQERKRQYGIQRSHFDRCVCESQCSSGSTLPDSSLLTLLIRRLLFFYHNSKDTPRLIWLCQNVVKHHAQFVKLLDGPERNTCLFQIKKLLGHCCRLLQLCEDEGVNMAVPMRMLEVFTSERTYLSPLQDDSAAAALIEQVLHYMVLKGYYRMLYLLANHKLPSSLDYSDAPSLPLAHTLLEHTLKPLHFMYSSCPKGARQLVFLAFTEDFISLPFTEQMFHFFVPALADRRLSFPFHHFLFSLQANISLSDKAQCHAPWLLYFVLSLGETGLGSLSEEGLLLYLSSLHALLPLLPVSESHAKFNVTHDSEDEDKNSTQPPPVQDDNSMSVQFITQLCVQKLDSELQTNVLLSLVLRDSASEDVFIMMASICHALMAQHCKMVSKVRLLYSLAFNARFLRHLWHLITSIRTKMITGSPVPLLQLMSRGSPMSADDSNRIISLFYLFSSLFSHLLISIHDNDFFVEFMDGQRQASIMPFSLPELVTLSRCLRDACLGIIKLAHPETRSGYSEEYAAMFRSVGVKTSSQVQQSVQNQQKPWVQLFKVSANLLKMLKARDISRPFCPKGHWLSDEVKINADKFMLYVLSARNMWRTSRMDPLALKEERELAELPSVVPFMSIEEIFKKLSNEDDMDVLKFHNGFSNFWKLSNYIYRDAYKKTENEERHLAILNELLFVVPFEERVKMFQRLIYTDKRDVQWRNSFINITIRMNYIYEDAYDKLSPENEPNLKKRIRVKLLNDHGQEEVKVVRGAICCEFFSELLKSGFNPNQGFFRTTDEGLLYPSPAAEMLIGKSFTRHYYFLGRILGKALYENMLVELPFASFFLAKLLGTSTDVDIRHLASLDPEMFRNLLFLKSYEGDVEDLGLNFTIVNNDLGEAQVVELKPGGNDIPVTTVNRIAYIHLVADYRLNKQIRAQCLAFRQGLAEVLNLDWLRMFDQQEIQDLISGAHVLICLDDLKKFTIYSGGYFLTHPVIQIFWDVVENFSNAEKRMLLKFVTGFSRPPVLGFKELYPAFRIHNEGSDLGRLPGASICANLLRLPEFDNQHLMRSKLIQAIESDVGVEFK</sequence>
<dbReference type="EC" id="2.3.2.26" evidence="3"/>
<keyword evidence="7" id="KW-0832">Ubl conjugation</keyword>
<dbReference type="PANTHER" id="PTHR45700:SF2">
    <property type="entry name" value="UBIQUITIN-PROTEIN LIGASE E3C"/>
    <property type="match status" value="1"/>
</dbReference>
<dbReference type="SMART" id="SM00119">
    <property type="entry name" value="HECTc"/>
    <property type="match status" value="1"/>
</dbReference>
<gene>
    <name evidence="16" type="ORF">Q7C36_002925</name>
</gene>
<evidence type="ECO:0000256" key="5">
    <source>
        <dbReference type="ARBA" id="ARBA00022679"/>
    </source>
</evidence>
<dbReference type="Gene3D" id="3.30.2160.10">
    <property type="entry name" value="Hect, E3 ligase catalytic domain"/>
    <property type="match status" value="1"/>
</dbReference>
<name>A0AA88NSJ8_TACVA</name>
<feature type="compositionally biased region" description="Basic and acidic residues" evidence="14">
    <location>
        <begin position="20"/>
        <end position="41"/>
    </location>
</feature>
<comment type="subunit">
    <text evidence="9">Interacts with 26S proteasomes. Interacts (via the HECT domain) with UBE2D1 and, less efficiently, with UBE2L3.</text>
</comment>
<comment type="caution">
    <text evidence="16">The sequence shown here is derived from an EMBL/GenBank/DDBJ whole genome shotgun (WGS) entry which is preliminary data.</text>
</comment>
<evidence type="ECO:0000256" key="9">
    <source>
        <dbReference type="ARBA" id="ARBA00063372"/>
    </source>
</evidence>
<evidence type="ECO:0000256" key="4">
    <source>
        <dbReference type="ARBA" id="ARBA00022499"/>
    </source>
</evidence>
<evidence type="ECO:0000256" key="1">
    <source>
        <dbReference type="ARBA" id="ARBA00000885"/>
    </source>
</evidence>
<dbReference type="CDD" id="cd00078">
    <property type="entry name" value="HECTc"/>
    <property type="match status" value="1"/>
</dbReference>
<evidence type="ECO:0000256" key="13">
    <source>
        <dbReference type="PROSITE-ProRule" id="PRU00104"/>
    </source>
</evidence>
<keyword evidence="5" id="KW-0808">Transferase</keyword>
<dbReference type="PANTHER" id="PTHR45700">
    <property type="entry name" value="UBIQUITIN-PROTEIN LIGASE E3C"/>
    <property type="match status" value="1"/>
</dbReference>
<feature type="active site" description="Glycyl thioester intermediate" evidence="13">
    <location>
        <position position="1088"/>
    </location>
</feature>
<evidence type="ECO:0000256" key="12">
    <source>
        <dbReference type="ARBA" id="ARBA00081642"/>
    </source>
</evidence>
<dbReference type="Gene3D" id="3.30.2410.10">
    <property type="entry name" value="Hect, E3 ligase catalytic domain"/>
    <property type="match status" value="1"/>
</dbReference>
<dbReference type="FunFam" id="3.30.2410.10:FF:000011">
    <property type="entry name" value="Putative Ubiquitin-protein ligase E3C"/>
    <property type="match status" value="1"/>
</dbReference>
<dbReference type="InterPro" id="IPR000569">
    <property type="entry name" value="HECT_dom"/>
</dbReference>